<dbReference type="Proteomes" id="UP000820669">
    <property type="component" value="Unassembled WGS sequence"/>
</dbReference>
<proteinExistence type="predicted"/>
<keyword evidence="3" id="KW-1185">Reference proteome</keyword>
<sequence>MVSPEEAGTRAADGPGWRDLAANVPGISITHEAARRRHAEGAGADRSWRIGADGEHVIAGLLAELATPSRLDRLRRRGPRWRVLHSVPIGHGRADIDHVLVGPPGVVTINTKHHHRGRLVVESHRLIVNGRRTDYITRSQAEGASATRALQAALHYLGERELARQLTVRPMIAVVGGVLQVWDWPGDVSIVTTTSLLRGLRALPGRFDAREVDAIYEIARRSTTWLHV</sequence>
<organism evidence="2 3">
    <name type="scientific">Pseudonocardia acidicola</name>
    <dbReference type="NCBI Taxonomy" id="2724939"/>
    <lineage>
        <taxon>Bacteria</taxon>
        <taxon>Bacillati</taxon>
        <taxon>Actinomycetota</taxon>
        <taxon>Actinomycetes</taxon>
        <taxon>Pseudonocardiales</taxon>
        <taxon>Pseudonocardiaceae</taxon>
        <taxon>Pseudonocardia</taxon>
    </lineage>
</organism>
<evidence type="ECO:0000313" key="3">
    <source>
        <dbReference type="Proteomes" id="UP000820669"/>
    </source>
</evidence>
<evidence type="ECO:0000259" key="1">
    <source>
        <dbReference type="Pfam" id="PF08378"/>
    </source>
</evidence>
<reference evidence="2 3" key="1">
    <citation type="submission" date="2020-04" db="EMBL/GenBank/DDBJ databases">
        <authorList>
            <person name="Klaysubun C."/>
            <person name="Duangmal K."/>
            <person name="Lipun K."/>
        </authorList>
    </citation>
    <scope>NUCLEOTIDE SEQUENCE [LARGE SCALE GENOMIC DNA]</scope>
    <source>
        <strain evidence="2 3">K10HN5</strain>
    </source>
</reference>
<name>A0ABX1S8T2_9PSEU</name>
<comment type="caution">
    <text evidence="2">The sequence shown here is derived from an EMBL/GenBank/DDBJ whole genome shotgun (WGS) entry which is preliminary data.</text>
</comment>
<accession>A0ABX1S8T2</accession>
<dbReference type="EMBL" id="JAAXLA010000005">
    <property type="protein sequence ID" value="NMH96568.1"/>
    <property type="molecule type" value="Genomic_DNA"/>
</dbReference>
<dbReference type="Pfam" id="PF08378">
    <property type="entry name" value="NERD"/>
    <property type="match status" value="1"/>
</dbReference>
<protein>
    <submittedName>
        <fullName evidence="2">NERD domain-containing protein</fullName>
    </submittedName>
</protein>
<gene>
    <name evidence="2" type="ORF">HF526_04445</name>
</gene>
<dbReference type="RefSeq" id="WP_169379952.1">
    <property type="nucleotide sequence ID" value="NZ_JAAXLA010000005.1"/>
</dbReference>
<dbReference type="InterPro" id="IPR011528">
    <property type="entry name" value="NERD"/>
</dbReference>
<evidence type="ECO:0000313" key="2">
    <source>
        <dbReference type="EMBL" id="NMH96568.1"/>
    </source>
</evidence>
<feature type="domain" description="NERD" evidence="1">
    <location>
        <begin position="60"/>
        <end position="172"/>
    </location>
</feature>